<comment type="similarity">
    <text evidence="3 10">Belongs to the cytochrome P450 family.</text>
</comment>
<dbReference type="AlphaFoldDB" id="D8PKL6"/>
<protein>
    <recommendedName>
        <fullName evidence="13">Cytochrome P450</fullName>
    </recommendedName>
</protein>
<dbReference type="HOGENOM" id="CLU_001570_2_3_1"/>
<evidence type="ECO:0000256" key="2">
    <source>
        <dbReference type="ARBA" id="ARBA00005179"/>
    </source>
</evidence>
<dbReference type="PROSITE" id="PS00086">
    <property type="entry name" value="CYTOCHROME_P450"/>
    <property type="match status" value="1"/>
</dbReference>
<dbReference type="VEuPathDB" id="FungiDB:SCHCODRAFT_02486680"/>
<evidence type="ECO:0000256" key="9">
    <source>
        <dbReference type="PIRSR" id="PIRSR602401-1"/>
    </source>
</evidence>
<comment type="pathway">
    <text evidence="2">Secondary metabolite biosynthesis.</text>
</comment>
<dbReference type="KEGG" id="scm:SCHCO_02486680"/>
<evidence type="ECO:0000256" key="8">
    <source>
        <dbReference type="ARBA" id="ARBA00023033"/>
    </source>
</evidence>
<dbReference type="GeneID" id="9585192"/>
<evidence type="ECO:0000256" key="6">
    <source>
        <dbReference type="ARBA" id="ARBA00023002"/>
    </source>
</evidence>
<dbReference type="PRINTS" id="PR00385">
    <property type="entry name" value="P450"/>
</dbReference>
<evidence type="ECO:0000256" key="5">
    <source>
        <dbReference type="ARBA" id="ARBA00022723"/>
    </source>
</evidence>
<sequence length="484" mass="54283">MTLIISAVIYTYFRLRYASPPLPPGPRPLPLLGNFLSMPSRLDWLTYMQWAKQYHTDVLYLNVFGQSMLVVDTYDACTELLEKRSALYSDRFLTMVELMGWDFSVALMPYARDRRRCRRLLQEYIGHQPAANAQIHSQVARSVRTFLRRMLHAKSDGLKAELHYMVGRVILETTYGIVPKPANDPYITVGDAAANSLVRATQPGAYLVNIFPALKHLPEWFPGAGFKCQAHEWRNLARALVQNPFTHVKAKIARGTAPPSLATNALSKATAAEEGDIRDTLATLYGAGLDTTVNALLFFFRTILDHPDVQARVVAELQNALAPGQLPTLDNEQRLPYTTAVVLESLRYRPIAPQGFPHLYTGAEADLYNGYTIPKGTIVMRYVWCTTYPDPDSFKPERFLTASGALDPTVRNPRDIVFGFGRRVCPGVHLAYTTLWLTVACTLRMYTISKTKRPDCSVIEPSSDIVSLGVIMYVALARREQTSS</sequence>
<name>D8PKL6_SCHCM</name>
<dbReference type="Gene3D" id="1.10.630.10">
    <property type="entry name" value="Cytochrome P450"/>
    <property type="match status" value="1"/>
</dbReference>
<evidence type="ECO:0000313" key="12">
    <source>
        <dbReference type="Proteomes" id="UP000007431"/>
    </source>
</evidence>
<gene>
    <name evidence="11" type="ORF">SCHCODRAFT_46178</name>
</gene>
<dbReference type="InterPro" id="IPR036396">
    <property type="entry name" value="Cyt_P450_sf"/>
</dbReference>
<dbReference type="GO" id="GO:0004497">
    <property type="term" value="F:monooxygenase activity"/>
    <property type="evidence" value="ECO:0007669"/>
    <property type="project" value="UniProtKB-KW"/>
</dbReference>
<dbReference type="EMBL" id="GL377302">
    <property type="protein sequence ID" value="EFJ03997.1"/>
    <property type="molecule type" value="Genomic_DNA"/>
</dbReference>
<proteinExistence type="inferred from homology"/>
<feature type="binding site" description="axial binding residue" evidence="9">
    <location>
        <position position="425"/>
    </location>
    <ligand>
        <name>heme</name>
        <dbReference type="ChEBI" id="CHEBI:30413"/>
    </ligand>
    <ligandPart>
        <name>Fe</name>
        <dbReference type="ChEBI" id="CHEBI:18248"/>
    </ligandPart>
</feature>
<comment type="cofactor">
    <cofactor evidence="1 9">
        <name>heme</name>
        <dbReference type="ChEBI" id="CHEBI:30413"/>
    </cofactor>
</comment>
<dbReference type="GO" id="GO:0005506">
    <property type="term" value="F:iron ion binding"/>
    <property type="evidence" value="ECO:0007669"/>
    <property type="project" value="InterPro"/>
</dbReference>
<dbReference type="OMA" id="DIEPRSK"/>
<dbReference type="Proteomes" id="UP000007431">
    <property type="component" value="Unassembled WGS sequence"/>
</dbReference>
<dbReference type="InParanoid" id="D8PKL6"/>
<dbReference type="GO" id="GO:0016705">
    <property type="term" value="F:oxidoreductase activity, acting on paired donors, with incorporation or reduction of molecular oxygen"/>
    <property type="evidence" value="ECO:0007669"/>
    <property type="project" value="InterPro"/>
</dbReference>
<dbReference type="SUPFAM" id="SSF48264">
    <property type="entry name" value="Cytochrome P450"/>
    <property type="match status" value="1"/>
</dbReference>
<evidence type="ECO:0000313" key="11">
    <source>
        <dbReference type="EMBL" id="EFJ03997.1"/>
    </source>
</evidence>
<dbReference type="InterPro" id="IPR050364">
    <property type="entry name" value="Cytochrome_P450_fung"/>
</dbReference>
<dbReference type="OrthoDB" id="10029320at2759"/>
<dbReference type="STRING" id="578458.D8PKL6"/>
<keyword evidence="5 9" id="KW-0479">Metal-binding</keyword>
<keyword evidence="4 9" id="KW-0349">Heme</keyword>
<dbReference type="InterPro" id="IPR001128">
    <property type="entry name" value="Cyt_P450"/>
</dbReference>
<dbReference type="PANTHER" id="PTHR46300">
    <property type="entry name" value="P450, PUTATIVE (EUROFUNG)-RELATED-RELATED"/>
    <property type="match status" value="1"/>
</dbReference>
<evidence type="ECO:0000256" key="7">
    <source>
        <dbReference type="ARBA" id="ARBA00023004"/>
    </source>
</evidence>
<dbReference type="InterPro" id="IPR017972">
    <property type="entry name" value="Cyt_P450_CS"/>
</dbReference>
<dbReference type="PANTHER" id="PTHR46300:SF7">
    <property type="entry name" value="P450, PUTATIVE (EUROFUNG)-RELATED"/>
    <property type="match status" value="1"/>
</dbReference>
<dbReference type="RefSeq" id="XP_003038899.1">
    <property type="nucleotide sequence ID" value="XM_003038853.1"/>
</dbReference>
<keyword evidence="6 10" id="KW-0560">Oxidoreductase</keyword>
<keyword evidence="12" id="KW-1185">Reference proteome</keyword>
<keyword evidence="8 10" id="KW-0503">Monooxygenase</keyword>
<evidence type="ECO:0008006" key="13">
    <source>
        <dbReference type="Google" id="ProtNLM"/>
    </source>
</evidence>
<evidence type="ECO:0000256" key="4">
    <source>
        <dbReference type="ARBA" id="ARBA00022617"/>
    </source>
</evidence>
<dbReference type="Pfam" id="PF00067">
    <property type="entry name" value="p450"/>
    <property type="match status" value="1"/>
</dbReference>
<evidence type="ECO:0000256" key="1">
    <source>
        <dbReference type="ARBA" id="ARBA00001971"/>
    </source>
</evidence>
<organism evidence="12">
    <name type="scientific">Schizophyllum commune (strain H4-8 / FGSC 9210)</name>
    <name type="common">Split gill fungus</name>
    <dbReference type="NCBI Taxonomy" id="578458"/>
    <lineage>
        <taxon>Eukaryota</taxon>
        <taxon>Fungi</taxon>
        <taxon>Dikarya</taxon>
        <taxon>Basidiomycota</taxon>
        <taxon>Agaricomycotina</taxon>
        <taxon>Agaricomycetes</taxon>
        <taxon>Agaricomycetidae</taxon>
        <taxon>Agaricales</taxon>
        <taxon>Schizophyllaceae</taxon>
        <taxon>Schizophyllum</taxon>
    </lineage>
</organism>
<dbReference type="eggNOG" id="KOG0156">
    <property type="taxonomic scope" value="Eukaryota"/>
</dbReference>
<reference evidence="11 12" key="1">
    <citation type="journal article" date="2010" name="Nat. Biotechnol.">
        <title>Genome sequence of the model mushroom Schizophyllum commune.</title>
        <authorList>
            <person name="Ohm R.A."/>
            <person name="de Jong J.F."/>
            <person name="Lugones L.G."/>
            <person name="Aerts A."/>
            <person name="Kothe E."/>
            <person name="Stajich J.E."/>
            <person name="de Vries R.P."/>
            <person name="Record E."/>
            <person name="Levasseur A."/>
            <person name="Baker S.E."/>
            <person name="Bartholomew K.A."/>
            <person name="Coutinho P.M."/>
            <person name="Erdmann S."/>
            <person name="Fowler T.J."/>
            <person name="Gathman A.C."/>
            <person name="Lombard V."/>
            <person name="Henrissat B."/>
            <person name="Knabe N."/>
            <person name="Kuees U."/>
            <person name="Lilly W.W."/>
            <person name="Lindquist E."/>
            <person name="Lucas S."/>
            <person name="Magnuson J.K."/>
            <person name="Piumi F."/>
            <person name="Raudaskoski M."/>
            <person name="Salamov A."/>
            <person name="Schmutz J."/>
            <person name="Schwarze F.W.M.R."/>
            <person name="vanKuyk P.A."/>
            <person name="Horton J.S."/>
            <person name="Grigoriev I.V."/>
            <person name="Woesten H.A.B."/>
        </authorList>
    </citation>
    <scope>NUCLEOTIDE SEQUENCE [LARGE SCALE GENOMIC DNA]</scope>
    <source>
        <strain evidence="12">H4-8 / FGSC 9210</strain>
    </source>
</reference>
<dbReference type="GO" id="GO:0020037">
    <property type="term" value="F:heme binding"/>
    <property type="evidence" value="ECO:0007669"/>
    <property type="project" value="InterPro"/>
</dbReference>
<dbReference type="PRINTS" id="PR00463">
    <property type="entry name" value="EP450I"/>
</dbReference>
<evidence type="ECO:0000256" key="10">
    <source>
        <dbReference type="RuleBase" id="RU000461"/>
    </source>
</evidence>
<evidence type="ECO:0000256" key="3">
    <source>
        <dbReference type="ARBA" id="ARBA00010617"/>
    </source>
</evidence>
<accession>D8PKL6</accession>
<dbReference type="InterPro" id="IPR002401">
    <property type="entry name" value="Cyt_P450_E_grp-I"/>
</dbReference>
<keyword evidence="7 9" id="KW-0408">Iron</keyword>